<proteinExistence type="inferred from homology"/>
<feature type="region of interest" description="Disordered" evidence="3">
    <location>
        <begin position="194"/>
        <end position="218"/>
    </location>
</feature>
<feature type="compositionally biased region" description="Basic residues" evidence="3">
    <location>
        <begin position="104"/>
        <end position="115"/>
    </location>
</feature>
<dbReference type="InterPro" id="IPR039213">
    <property type="entry name" value="FAM90"/>
</dbReference>
<dbReference type="EMBL" id="BAAFST010000020">
    <property type="protein sequence ID" value="GAB1302973.1"/>
    <property type="molecule type" value="Genomic_DNA"/>
</dbReference>
<evidence type="ECO:0000259" key="4">
    <source>
        <dbReference type="Pfam" id="PF15288"/>
    </source>
</evidence>
<evidence type="ECO:0000256" key="3">
    <source>
        <dbReference type="SAM" id="MobiDB-lite"/>
    </source>
</evidence>
<sequence>MDTSSDKTMENQNVQKRREPAGQRHPPPEENPRMKCRDCGAFGHTIRSRKCPIKCWDGAKAPLPLGVKKEKENRDPQKKPQNPQSPDPVNETEKEREERELLEKRKKALVLRFPKKPPEKRPQSWKDTTHSGDYLRRPSRPTFVHINRKLPASHTQVSGSADEKSDGQPCHTAPATEDPNIILPLEEEKCQTLDVPSVPKTASEHSDEDPAVSENPADQSTEYCFHQVPQAAFQAQEMGHMFITQSAAQHADEDKHSHLYSAAHTESHHAELSFKVTSERSSQAHTQIIETSTKKFRLSSYQTPKKSTKRPLLGASRPVPCSSPSRVEPKGLPQGANVEQQPSHTRALLSFTPPRTESRQPLASHVPVQPLRMVFTRLRNNYWSSKIVDTSSFHITEKKTTPVLTGMDPPELELQTVVVSSQASLELIMQLVMGFWCTPPYLICTQVQGQPGLHEALSQNKSVYSWGVADAYKIMGERKFYEQIMQDEDIFQKFKVADHMDVVTVQDYMQYCSLTDETPASFGGKNNYWRRLNLRSIPKTMMMYDIVDYAESGVISDRLQKEMKYLLQKPRTEEMRLHQLEIVSKVRLEDRYPSISPARPFYHPWEQQKKMKHLGRRSKQAQKRVEKMRKAYMETKEEKASSQEPPASKTQIKKKVIFYTPSFEILKVDELIDTDLESEERELFAWYQDLYVKHPSLF</sequence>
<dbReference type="PANTHER" id="PTHR16035:SF14">
    <property type="entry name" value="FAMILY WITH SEQUENCE SIMILARITY 90 MEMBER A11, PSEUDOGENE-RELATED"/>
    <property type="match status" value="1"/>
</dbReference>
<dbReference type="Pfam" id="PF15288">
    <property type="entry name" value="zf-CCHC_6"/>
    <property type="match status" value="1"/>
</dbReference>
<keyword evidence="6" id="KW-1185">Reference proteome</keyword>
<evidence type="ECO:0000256" key="1">
    <source>
        <dbReference type="ARBA" id="ARBA00007943"/>
    </source>
</evidence>
<dbReference type="InterPro" id="IPR041670">
    <property type="entry name" value="Znf-CCHC_6"/>
</dbReference>
<dbReference type="PANTHER" id="PTHR16035">
    <property type="entry name" value="PROTEIN FAM90A1"/>
    <property type="match status" value="1"/>
</dbReference>
<protein>
    <submittedName>
        <fullName evidence="5">Family with sequence similarity 90, member A1B</fullName>
    </submittedName>
</protein>
<reference evidence="5 6" key="1">
    <citation type="submission" date="2024-08" db="EMBL/GenBank/DDBJ databases">
        <title>The draft genome of Apodemus speciosus.</title>
        <authorList>
            <person name="Nabeshima K."/>
            <person name="Suzuki S."/>
            <person name="Onuma M."/>
        </authorList>
    </citation>
    <scope>NUCLEOTIDE SEQUENCE [LARGE SCALE GENOMIC DNA]</scope>
    <source>
        <strain evidence="5">IB14-021</strain>
    </source>
</reference>
<feature type="coiled-coil region" evidence="2">
    <location>
        <begin position="611"/>
        <end position="638"/>
    </location>
</feature>
<name>A0ABQ0FUR0_APOSI</name>
<evidence type="ECO:0000313" key="5">
    <source>
        <dbReference type="EMBL" id="GAB1302973.1"/>
    </source>
</evidence>
<feature type="compositionally biased region" description="Low complexity" evidence="3">
    <location>
        <begin position="316"/>
        <end position="326"/>
    </location>
</feature>
<feature type="compositionally biased region" description="Basic and acidic residues" evidence="3">
    <location>
        <begin position="16"/>
        <end position="38"/>
    </location>
</feature>
<feature type="domain" description="Zinc knuckle" evidence="4">
    <location>
        <begin position="33"/>
        <end position="74"/>
    </location>
</feature>
<comment type="caution">
    <text evidence="5">The sequence shown here is derived from an EMBL/GenBank/DDBJ whole genome shotgun (WGS) entry which is preliminary data.</text>
</comment>
<feature type="compositionally biased region" description="Basic and acidic residues" evidence="3">
    <location>
        <begin position="67"/>
        <end position="78"/>
    </location>
</feature>
<organism evidence="5 6">
    <name type="scientific">Apodemus speciosus</name>
    <name type="common">Large Japanese field mouse</name>
    <dbReference type="NCBI Taxonomy" id="105296"/>
    <lineage>
        <taxon>Eukaryota</taxon>
        <taxon>Metazoa</taxon>
        <taxon>Chordata</taxon>
        <taxon>Craniata</taxon>
        <taxon>Vertebrata</taxon>
        <taxon>Euteleostomi</taxon>
        <taxon>Mammalia</taxon>
        <taxon>Eutheria</taxon>
        <taxon>Euarchontoglires</taxon>
        <taxon>Glires</taxon>
        <taxon>Rodentia</taxon>
        <taxon>Myomorpha</taxon>
        <taxon>Muroidea</taxon>
        <taxon>Muridae</taxon>
        <taxon>Murinae</taxon>
        <taxon>Apodemus</taxon>
    </lineage>
</organism>
<feature type="compositionally biased region" description="Basic and acidic residues" evidence="3">
    <location>
        <begin position="116"/>
        <end position="136"/>
    </location>
</feature>
<feature type="region of interest" description="Disordered" evidence="3">
    <location>
        <begin position="1"/>
        <end position="178"/>
    </location>
</feature>
<keyword evidence="2" id="KW-0175">Coiled coil</keyword>
<feature type="compositionally biased region" description="Basic and acidic residues" evidence="3">
    <location>
        <begin position="91"/>
        <end position="103"/>
    </location>
</feature>
<evidence type="ECO:0000256" key="2">
    <source>
        <dbReference type="SAM" id="Coils"/>
    </source>
</evidence>
<gene>
    <name evidence="5" type="ORF">APTSU1_001821400</name>
</gene>
<feature type="region of interest" description="Disordered" evidence="3">
    <location>
        <begin position="297"/>
        <end position="343"/>
    </location>
</feature>
<accession>A0ABQ0FUR0</accession>
<comment type="similarity">
    <text evidence="1">Belongs to the FAM90 family.</text>
</comment>
<dbReference type="Proteomes" id="UP001623349">
    <property type="component" value="Unassembled WGS sequence"/>
</dbReference>
<evidence type="ECO:0000313" key="6">
    <source>
        <dbReference type="Proteomes" id="UP001623349"/>
    </source>
</evidence>